<dbReference type="EMBL" id="LWDF02001067">
    <property type="protein sequence ID" value="KAE8240508.1"/>
    <property type="molecule type" value="Genomic_DNA"/>
</dbReference>
<reference evidence="2" key="2">
    <citation type="journal article" date="2019" name="IMA Fungus">
        <title>Genome sequencing and comparison of five Tilletia species to identify candidate genes for the detection of regulated species infecting wheat.</title>
        <authorList>
            <person name="Nguyen H.D.T."/>
            <person name="Sultana T."/>
            <person name="Kesanakurti P."/>
            <person name="Hambleton S."/>
        </authorList>
    </citation>
    <scope>NUCLEOTIDE SEQUENCE</scope>
    <source>
        <strain evidence="2">DAOMC 236416</strain>
    </source>
</reference>
<dbReference type="PANTHER" id="PTHR46579:SF1">
    <property type="entry name" value="F5_8 TYPE C DOMAIN-CONTAINING PROTEIN"/>
    <property type="match status" value="1"/>
</dbReference>
<name>A0A177TI26_9BASI</name>
<feature type="region of interest" description="Disordered" evidence="1">
    <location>
        <begin position="630"/>
        <end position="697"/>
    </location>
</feature>
<comment type="caution">
    <text evidence="2">The sequence shown here is derived from an EMBL/GenBank/DDBJ whole genome shotgun (WGS) entry which is preliminary data.</text>
</comment>
<keyword evidence="3" id="KW-1185">Reference proteome</keyword>
<sequence>MPQPLLERTTICYCSKCGSDGHAVMRSTRQRHELDDVDPALHRSPSPDWVGMDGDADDGLEHDEGFLGEGTEGFGFDAGVDFGIDLEPQDFDDGPPVKVDSGIDVDDDLVPTLSQLRSQWMASDTAGSAPRPDGLWLFELLLVWLNATFGITEHVCALLLTFVEAIFANTSQSSDWLPVGHSKPRISARLRRVRQSLWQGSVSVCYALCPATTCWNPHLLDSSTPATCSRCDERLFRDGNDSSDEDAVLVLPVPQSREQPAAPSASAATTRRSRPVPGRSRPRLSLHYEPIASWLIELARRDNFFDLFDEWRSREPTPGIYGDIYDGSSWVGDALVQAGSYAGLTLMIDSVQPFSRSGSVPYSCCVISLRIDNLPRQIRNLPDWTHICCILPGPKKPKTEALHSVLHIIIAELRRLSTTGLEVFDSDGKSHHLRAHLRCLIADTEARTSVAGFPHHSSKDQFCPWCDADGNTWVRNHIEGTPFEFRTVGDHRRDSLAALRDSLNLPSAEDILLLRRAAAAGPCALYKLDGWSSLTMAPVDVMHALDLGLCKHFWTETLTAGGLLKGPDLKRCQKLLSTIKYPTGVTKVSVTLGDTGGGSPTAHGWSVLSRYILPLMLALSWSDVDETEKRFSSKKRTVTGRRQAKGKKGKGKVRHKPPSVSSSSSDDDGSITSDDDADELAGPSSSPRKRKRIAKSRKTTRTFSTMVSLKRLVEASLHLAHATRLGHAFILSEAQLDKLHSHLSDFVKIIATDLHPKWTSYNYHIVLHIADQIRLHGPPRTYWAYPSERLYGLMKQVKTNRHRNGEIEFSLLSRTDDRHRVATVVSNLPPNPLAIALRTLIEGEQQHGAQIADELNPLSATSSRTKSFQLSSIQAEAVCELANKKRPADSDPLVSLSLSTAGKRENVINHTATRIDRLKVKNTVLAPKSTSSSPSSDPGACIVQVGTEKRMARYKSAFRHSFFEESAGKMVTYTYAEVQVHDNLPWPDHDLFSDSMWTELGYIMSDGSQHRTLVLNSEDIVCAALTVDASPWDQAEQKALFAIPV</sequence>
<feature type="compositionally biased region" description="Acidic residues" evidence="1">
    <location>
        <begin position="665"/>
        <end position="679"/>
    </location>
</feature>
<evidence type="ECO:0000313" key="3">
    <source>
        <dbReference type="Proteomes" id="UP000077521"/>
    </source>
</evidence>
<feature type="compositionally biased region" description="Basic residues" evidence="1">
    <location>
        <begin position="687"/>
        <end position="697"/>
    </location>
</feature>
<dbReference type="Proteomes" id="UP000077521">
    <property type="component" value="Unassembled WGS sequence"/>
</dbReference>
<accession>A0A177TI26</accession>
<evidence type="ECO:0000256" key="1">
    <source>
        <dbReference type="SAM" id="MobiDB-lite"/>
    </source>
</evidence>
<gene>
    <name evidence="2" type="ORF">A4X13_0g7766</name>
</gene>
<feature type="compositionally biased region" description="Basic residues" evidence="1">
    <location>
        <begin position="632"/>
        <end position="657"/>
    </location>
</feature>
<dbReference type="PANTHER" id="PTHR46579">
    <property type="entry name" value="F5/8 TYPE C DOMAIN-CONTAINING PROTEIN-RELATED"/>
    <property type="match status" value="1"/>
</dbReference>
<proteinExistence type="predicted"/>
<dbReference type="AlphaFoldDB" id="A0A177TI26"/>
<feature type="compositionally biased region" description="Low complexity" evidence="1">
    <location>
        <begin position="254"/>
        <end position="281"/>
    </location>
</feature>
<evidence type="ECO:0008006" key="4">
    <source>
        <dbReference type="Google" id="ProtNLM"/>
    </source>
</evidence>
<protein>
    <recommendedName>
        <fullName evidence="4">DUF4218 domain-containing protein</fullName>
    </recommendedName>
</protein>
<feature type="region of interest" description="Disordered" evidence="1">
    <location>
        <begin position="252"/>
        <end position="281"/>
    </location>
</feature>
<organism evidence="2 3">
    <name type="scientific">Tilletia indica</name>
    <dbReference type="NCBI Taxonomy" id="43049"/>
    <lineage>
        <taxon>Eukaryota</taxon>
        <taxon>Fungi</taxon>
        <taxon>Dikarya</taxon>
        <taxon>Basidiomycota</taxon>
        <taxon>Ustilaginomycotina</taxon>
        <taxon>Exobasidiomycetes</taxon>
        <taxon>Tilletiales</taxon>
        <taxon>Tilletiaceae</taxon>
        <taxon>Tilletia</taxon>
    </lineage>
</organism>
<evidence type="ECO:0000313" key="2">
    <source>
        <dbReference type="EMBL" id="KAE8240508.1"/>
    </source>
</evidence>
<reference evidence="2" key="1">
    <citation type="submission" date="2016-04" db="EMBL/GenBank/DDBJ databases">
        <authorList>
            <person name="Nguyen H.D."/>
            <person name="Samba Siva P."/>
            <person name="Cullis J."/>
            <person name="Levesque C.A."/>
            <person name="Hambleton S."/>
        </authorList>
    </citation>
    <scope>NUCLEOTIDE SEQUENCE</scope>
    <source>
        <strain evidence="2">DAOMC 236416</strain>
    </source>
</reference>